<dbReference type="Proteomes" id="UP000053766">
    <property type="component" value="Unassembled WGS sequence"/>
</dbReference>
<protein>
    <submittedName>
        <fullName evidence="1">Uncharacterized protein</fullName>
    </submittedName>
</protein>
<gene>
    <name evidence="1" type="ORF">DICVIV_10593</name>
</gene>
<sequence length="94" mass="10520">MPDNPMPSKKTLSGDVSMKSRLLNEVLSKANATRISRKLQNILMILYSSAYLKALHSFSVFKYALLIKVEAFQFASVICRKCEFMNKSGDGLLA</sequence>
<reference evidence="2" key="2">
    <citation type="journal article" date="2016" name="Sci. Rep.">
        <title>Dictyocaulus viviparus genome, variome and transcriptome elucidate lungworm biology and support future intervention.</title>
        <authorList>
            <person name="McNulty S.N."/>
            <person name="Strube C."/>
            <person name="Rosa B.A."/>
            <person name="Martin J.C."/>
            <person name="Tyagi R."/>
            <person name="Choi Y.J."/>
            <person name="Wang Q."/>
            <person name="Hallsworth Pepin K."/>
            <person name="Zhang X."/>
            <person name="Ozersky P."/>
            <person name="Wilson R.K."/>
            <person name="Sternberg P.W."/>
            <person name="Gasser R.B."/>
            <person name="Mitreva M."/>
        </authorList>
    </citation>
    <scope>NUCLEOTIDE SEQUENCE [LARGE SCALE GENOMIC DNA]</scope>
    <source>
        <strain evidence="2">HannoverDv2000</strain>
    </source>
</reference>
<proteinExistence type="predicted"/>
<dbReference type="EMBL" id="KN716564">
    <property type="protein sequence ID" value="KJH43387.1"/>
    <property type="molecule type" value="Genomic_DNA"/>
</dbReference>
<organism evidence="1 2">
    <name type="scientific">Dictyocaulus viviparus</name>
    <name type="common">Bovine lungworm</name>
    <dbReference type="NCBI Taxonomy" id="29172"/>
    <lineage>
        <taxon>Eukaryota</taxon>
        <taxon>Metazoa</taxon>
        <taxon>Ecdysozoa</taxon>
        <taxon>Nematoda</taxon>
        <taxon>Chromadorea</taxon>
        <taxon>Rhabditida</taxon>
        <taxon>Rhabditina</taxon>
        <taxon>Rhabditomorpha</taxon>
        <taxon>Strongyloidea</taxon>
        <taxon>Metastrongylidae</taxon>
        <taxon>Dictyocaulus</taxon>
    </lineage>
</organism>
<evidence type="ECO:0000313" key="2">
    <source>
        <dbReference type="Proteomes" id="UP000053766"/>
    </source>
</evidence>
<dbReference type="AlphaFoldDB" id="A0A0D8XI29"/>
<keyword evidence="2" id="KW-1185">Reference proteome</keyword>
<name>A0A0D8XI29_DICVI</name>
<reference evidence="1 2" key="1">
    <citation type="submission" date="2013-11" db="EMBL/GenBank/DDBJ databases">
        <title>Draft genome of the bovine lungworm Dictyocaulus viviparus.</title>
        <authorList>
            <person name="Mitreva M."/>
        </authorList>
    </citation>
    <scope>NUCLEOTIDE SEQUENCE [LARGE SCALE GENOMIC DNA]</scope>
    <source>
        <strain evidence="1 2">HannoverDv2000</strain>
    </source>
</reference>
<evidence type="ECO:0000313" key="1">
    <source>
        <dbReference type="EMBL" id="KJH43387.1"/>
    </source>
</evidence>
<accession>A0A0D8XI29</accession>